<keyword evidence="2" id="KW-1185">Reference proteome</keyword>
<proteinExistence type="predicted"/>
<sequence>MHIRLAWLLAPGPLLLALLLALLLVDSVHATATAFRAANLDESQAVSSQTSSWRAFACMVPFTASDKTPLLMLYGGTSDPSITDPLSVASSGLNKLQVFDTTTSKWYAPNTANTPTIGPVLPGCGAGSGSIWVYDTQYGVPNRAATAVRLLDSVHWSWSAPTEKGQLPVTRFGAAFANVPDTNQFYMHGGIPLSVDKNLAADPPAITNNMDILSPSTISWNYASNGPARKYHTMCYMSSIKSLVMFGGSDMDISSYNDVKLLSTTNNIWQYAVNIEGEPPSERILHSAVCTEDTMYVFGGMSGIGAVPSDSAVWMLKASGNTSFKWSTGPINTEAGLNPGPTARAGHSVALHKNNMYIYGGVGPSGQDDTMYKLDLEQMTWSQTSVTGSGVEAQQTKSKVRTAVIIAAVVSSVLGAVTIGITIAVLYRIIRRHHRNAFGGIGVGGAARRHGQANGCESSDDGEDDGAVNMAMSKHKGESRRGTGNSNYPKNEGIRGGRAYSDIGGGAAYKYPSPDNLTPVSPSSMVTFGFPPVLPVSHQAESPGGSANNSSNTRTPTEQNLVDDSNFDSATTIPASIATEINLLSAKEKIADTSRSSTGGNRMMRSMRAHAQSLSSRFSPSRLSQAFGDSTNSVPHSPSVLPQQQANDISIANRNRNRSRRAATAGALSTGVYRQPAIIDQNTANNMYGSEYSRRENEYRQAEAINQILLSGQPIPVWLRDAVNQAQGNDLDLEQPQQQQQYGQSQSDHNMDVASGSETADPEKSARKLGIVNKPKPRRKTSNKAVT</sequence>
<reference evidence="1" key="1">
    <citation type="submission" date="2022-07" db="EMBL/GenBank/DDBJ databases">
        <title>Phylogenomic reconstructions and comparative analyses of Kickxellomycotina fungi.</title>
        <authorList>
            <person name="Reynolds N.K."/>
            <person name="Stajich J.E."/>
            <person name="Barry K."/>
            <person name="Grigoriev I.V."/>
            <person name="Crous P."/>
            <person name="Smith M.E."/>
        </authorList>
    </citation>
    <scope>NUCLEOTIDE SEQUENCE</scope>
    <source>
        <strain evidence="1">Benny 63K</strain>
    </source>
</reference>
<name>A0ACC1IX69_9FUNG</name>
<dbReference type="Proteomes" id="UP001150581">
    <property type="component" value="Unassembled WGS sequence"/>
</dbReference>
<accession>A0ACC1IX69</accession>
<comment type="caution">
    <text evidence="1">The sequence shown here is derived from an EMBL/GenBank/DDBJ whole genome shotgun (WGS) entry which is preliminary data.</text>
</comment>
<evidence type="ECO:0000313" key="2">
    <source>
        <dbReference type="Proteomes" id="UP001150581"/>
    </source>
</evidence>
<dbReference type="EMBL" id="JANBPG010000001">
    <property type="protein sequence ID" value="KAJ1902449.1"/>
    <property type="molecule type" value="Genomic_DNA"/>
</dbReference>
<gene>
    <name evidence="1" type="ORF">LPJ66_000061</name>
</gene>
<protein>
    <submittedName>
        <fullName evidence="1">Uncharacterized protein</fullName>
    </submittedName>
</protein>
<evidence type="ECO:0000313" key="1">
    <source>
        <dbReference type="EMBL" id="KAJ1902449.1"/>
    </source>
</evidence>
<organism evidence="1 2">
    <name type="scientific">Kickxella alabastrina</name>
    <dbReference type="NCBI Taxonomy" id="61397"/>
    <lineage>
        <taxon>Eukaryota</taxon>
        <taxon>Fungi</taxon>
        <taxon>Fungi incertae sedis</taxon>
        <taxon>Zoopagomycota</taxon>
        <taxon>Kickxellomycotina</taxon>
        <taxon>Kickxellomycetes</taxon>
        <taxon>Kickxellales</taxon>
        <taxon>Kickxellaceae</taxon>
        <taxon>Kickxella</taxon>
    </lineage>
</organism>